<feature type="region of interest" description="Disordered" evidence="9">
    <location>
        <begin position="465"/>
        <end position="489"/>
    </location>
</feature>
<evidence type="ECO:0000256" key="7">
    <source>
        <dbReference type="ARBA" id="ARBA00047899"/>
    </source>
</evidence>
<evidence type="ECO:0000256" key="10">
    <source>
        <dbReference type="SAM" id="Phobius"/>
    </source>
</evidence>
<keyword evidence="10" id="KW-0812">Transmembrane</keyword>
<dbReference type="SMART" id="SM00220">
    <property type="entry name" value="S_TKc"/>
    <property type="match status" value="1"/>
</dbReference>
<dbReference type="FunFam" id="3.30.200.20:FF:000035">
    <property type="entry name" value="Serine/threonine protein kinase Stk1"/>
    <property type="match status" value="1"/>
</dbReference>
<dbReference type="OrthoDB" id="9762169at2"/>
<evidence type="ECO:0000313" key="13">
    <source>
        <dbReference type="Proteomes" id="UP000192772"/>
    </source>
</evidence>
<proteinExistence type="predicted"/>
<dbReference type="EMBL" id="MVHP01000002">
    <property type="protein sequence ID" value="ORA68828.1"/>
    <property type="molecule type" value="Genomic_DNA"/>
</dbReference>
<dbReference type="GO" id="GO:0080090">
    <property type="term" value="P:regulation of primary metabolic process"/>
    <property type="evidence" value="ECO:0007669"/>
    <property type="project" value="UniProtKB-ARBA"/>
</dbReference>
<evidence type="ECO:0000256" key="5">
    <source>
        <dbReference type="ARBA" id="ARBA00022777"/>
    </source>
</evidence>
<evidence type="ECO:0000256" key="6">
    <source>
        <dbReference type="ARBA" id="ARBA00022840"/>
    </source>
</evidence>
<keyword evidence="10" id="KW-0472">Membrane</keyword>
<dbReference type="GO" id="GO:0005524">
    <property type="term" value="F:ATP binding"/>
    <property type="evidence" value="ECO:0007669"/>
    <property type="project" value="UniProtKB-KW"/>
</dbReference>
<dbReference type="Gene3D" id="1.10.510.10">
    <property type="entry name" value="Transferase(Phosphotransferase) domain 1"/>
    <property type="match status" value="1"/>
</dbReference>
<evidence type="ECO:0000313" key="12">
    <source>
        <dbReference type="EMBL" id="ORA68828.1"/>
    </source>
</evidence>
<reference evidence="12 13" key="1">
    <citation type="submission" date="2017-02" db="EMBL/GenBank/DDBJ databases">
        <title>The new phylogeny of genus Mycobacterium.</title>
        <authorList>
            <person name="Tortoli E."/>
            <person name="Trovato A."/>
            <person name="Cirillo D.M."/>
        </authorList>
    </citation>
    <scope>NUCLEOTIDE SEQUENCE [LARGE SCALE GENOMIC DNA]</scope>
    <source>
        <strain evidence="12 13">FI-09383</strain>
    </source>
</reference>
<dbReference type="SUPFAM" id="SSF56112">
    <property type="entry name" value="Protein kinase-like (PK-like)"/>
    <property type="match status" value="1"/>
</dbReference>
<comment type="catalytic activity">
    <reaction evidence="8">
        <text>L-seryl-[protein] + ATP = O-phospho-L-seryl-[protein] + ADP + H(+)</text>
        <dbReference type="Rhea" id="RHEA:17989"/>
        <dbReference type="Rhea" id="RHEA-COMP:9863"/>
        <dbReference type="Rhea" id="RHEA-COMP:11604"/>
        <dbReference type="ChEBI" id="CHEBI:15378"/>
        <dbReference type="ChEBI" id="CHEBI:29999"/>
        <dbReference type="ChEBI" id="CHEBI:30616"/>
        <dbReference type="ChEBI" id="CHEBI:83421"/>
        <dbReference type="ChEBI" id="CHEBI:456216"/>
        <dbReference type="EC" id="2.7.11.1"/>
    </reaction>
</comment>
<evidence type="ECO:0000256" key="8">
    <source>
        <dbReference type="ARBA" id="ARBA00048679"/>
    </source>
</evidence>
<evidence type="ECO:0000256" key="4">
    <source>
        <dbReference type="ARBA" id="ARBA00022741"/>
    </source>
</evidence>
<keyword evidence="6" id="KW-0067">ATP-binding</keyword>
<dbReference type="RefSeq" id="WP_083042398.1">
    <property type="nucleotide sequence ID" value="NZ_MVHP01000002.1"/>
</dbReference>
<dbReference type="Pfam" id="PF00069">
    <property type="entry name" value="Pkinase"/>
    <property type="match status" value="1"/>
</dbReference>
<feature type="domain" description="Protein kinase" evidence="11">
    <location>
        <begin position="12"/>
        <end position="279"/>
    </location>
</feature>
<keyword evidence="5 12" id="KW-0418">Kinase</keyword>
<dbReference type="Gene3D" id="3.30.200.20">
    <property type="entry name" value="Phosphorylase Kinase, domain 1"/>
    <property type="match status" value="1"/>
</dbReference>
<dbReference type="CDD" id="cd14014">
    <property type="entry name" value="STKc_PknB_like"/>
    <property type="match status" value="1"/>
</dbReference>
<keyword evidence="4" id="KW-0547">Nucleotide-binding</keyword>
<dbReference type="PROSITE" id="PS50011">
    <property type="entry name" value="PROTEIN_KINASE_DOM"/>
    <property type="match status" value="1"/>
</dbReference>
<dbReference type="Proteomes" id="UP000192772">
    <property type="component" value="Unassembled WGS sequence"/>
</dbReference>
<feature type="transmembrane region" description="Helical" evidence="10">
    <location>
        <begin position="325"/>
        <end position="347"/>
    </location>
</feature>
<dbReference type="PROSITE" id="PS00108">
    <property type="entry name" value="PROTEIN_KINASE_ST"/>
    <property type="match status" value="1"/>
</dbReference>
<dbReference type="InterPro" id="IPR000719">
    <property type="entry name" value="Prot_kinase_dom"/>
</dbReference>
<evidence type="ECO:0000256" key="2">
    <source>
        <dbReference type="ARBA" id="ARBA00022527"/>
    </source>
</evidence>
<dbReference type="InterPro" id="IPR011009">
    <property type="entry name" value="Kinase-like_dom_sf"/>
</dbReference>
<organism evidence="12 13">
    <name type="scientific">Mycolicibacterium elephantis</name>
    <dbReference type="NCBI Taxonomy" id="81858"/>
    <lineage>
        <taxon>Bacteria</taxon>
        <taxon>Bacillati</taxon>
        <taxon>Actinomycetota</taxon>
        <taxon>Actinomycetes</taxon>
        <taxon>Mycobacteriales</taxon>
        <taxon>Mycobacteriaceae</taxon>
        <taxon>Mycolicibacterium</taxon>
    </lineage>
</organism>
<dbReference type="GO" id="GO:0004674">
    <property type="term" value="F:protein serine/threonine kinase activity"/>
    <property type="evidence" value="ECO:0007669"/>
    <property type="project" value="UniProtKB-KW"/>
</dbReference>
<feature type="compositionally biased region" description="Pro residues" evidence="9">
    <location>
        <begin position="472"/>
        <end position="482"/>
    </location>
</feature>
<accession>A0A1X0D903</accession>
<dbReference type="AlphaFoldDB" id="A0A1X0D903"/>
<evidence type="ECO:0000259" key="11">
    <source>
        <dbReference type="PROSITE" id="PS50011"/>
    </source>
</evidence>
<keyword evidence="10" id="KW-1133">Transmembrane helix</keyword>
<name>A0A1X0D903_9MYCO</name>
<sequence length="622" mass="67318">MPLGDGTKFAGYTIERQLGAGGMGEVYLAQHPRLPRHDAIKVLRSDISSDPDYVERFNREADLASKLWHPHIVGIHDRGKYRGRLWISMDFVDGIDAGRLLQDYPDGMPRQDVLDIVIAVAGALDYAHGMSLLHRDVKPANILISDAQPGERRILLTDFGVARDLTDTASGSLTATNMTVGTAAYAAPEQLMGLDLDGRADQYSLAATAYHLLTGVQLFQHSNPAVVIGKHLNEEPPRISWVRSDLRPFDEVLARALAKSPDERFATCTDFARALEQSLESDDYTSTLSPNAMETMVAPVATPPRPPTRMVSTPAASSAGTGRKLIGVAVVSAVVLAAVALVAYFALQPTGEKSTAEPFTIAGKVRLTDLVKTTGLPSGYKCAGAGDYGDISPNAPIIVEDESGKLLAKGSMLGSNSDRDGCLLRFHVSDVPAGAQFYRVQVGQHEMSYTEQEAKAGVELVLGTMEPDPTTAAPPPPKPPPTRTVTVTPTPDIEKQSLARLQAIARDDRPAVAAVLADRWIPQISSKRVGLVANGITWDNEAILNEHLRLRSMYPDVKLLWSGDWSTYDGRNFWVTVVGLWSDNPNDVLGWCVDEGFDRDNCIAKIVSTTHPIAGSTKLMPK</sequence>
<protein>
    <recommendedName>
        <fullName evidence="1">non-specific serine/threonine protein kinase</fullName>
        <ecNumber evidence="1">2.7.11.1</ecNumber>
    </recommendedName>
</protein>
<gene>
    <name evidence="12" type="ORF">BST23_03190</name>
</gene>
<evidence type="ECO:0000256" key="3">
    <source>
        <dbReference type="ARBA" id="ARBA00022679"/>
    </source>
</evidence>
<dbReference type="STRING" id="81858.BST23_03190"/>
<dbReference type="PANTHER" id="PTHR43289">
    <property type="entry name" value="MITOGEN-ACTIVATED PROTEIN KINASE KINASE KINASE 20-RELATED"/>
    <property type="match status" value="1"/>
</dbReference>
<dbReference type="InterPro" id="IPR008271">
    <property type="entry name" value="Ser/Thr_kinase_AS"/>
</dbReference>
<dbReference type="EC" id="2.7.11.1" evidence="1"/>
<dbReference type="PANTHER" id="PTHR43289:SF6">
    <property type="entry name" value="SERINE_THREONINE-PROTEIN KINASE NEKL-3"/>
    <property type="match status" value="1"/>
</dbReference>
<evidence type="ECO:0000256" key="1">
    <source>
        <dbReference type="ARBA" id="ARBA00012513"/>
    </source>
</evidence>
<comment type="catalytic activity">
    <reaction evidence="7">
        <text>L-threonyl-[protein] + ATP = O-phospho-L-threonyl-[protein] + ADP + H(+)</text>
        <dbReference type="Rhea" id="RHEA:46608"/>
        <dbReference type="Rhea" id="RHEA-COMP:11060"/>
        <dbReference type="Rhea" id="RHEA-COMP:11605"/>
        <dbReference type="ChEBI" id="CHEBI:15378"/>
        <dbReference type="ChEBI" id="CHEBI:30013"/>
        <dbReference type="ChEBI" id="CHEBI:30616"/>
        <dbReference type="ChEBI" id="CHEBI:61977"/>
        <dbReference type="ChEBI" id="CHEBI:456216"/>
        <dbReference type="EC" id="2.7.11.1"/>
    </reaction>
</comment>
<keyword evidence="3" id="KW-0808">Transferase</keyword>
<comment type="caution">
    <text evidence="12">The sequence shown here is derived from an EMBL/GenBank/DDBJ whole genome shotgun (WGS) entry which is preliminary data.</text>
</comment>
<keyword evidence="2" id="KW-0723">Serine/threonine-protein kinase</keyword>
<evidence type="ECO:0000256" key="9">
    <source>
        <dbReference type="SAM" id="MobiDB-lite"/>
    </source>
</evidence>